<evidence type="ECO:0000313" key="2">
    <source>
        <dbReference type="Proteomes" id="UP000034112"/>
    </source>
</evidence>
<evidence type="ECO:0000313" key="1">
    <source>
        <dbReference type="EMBL" id="KKO97389.1"/>
    </source>
</evidence>
<sequence>MSTPHLESYNIQQAITLLLNIYEELQRHREEWRRYQDIQEQLLVELRARARNADRQEHNGLMQRFSGTNVPLIPLVDIRTGEDIERFPATAEEISALNGNESRRIIEALGLPAEGVPLIVMRSMILQLAAGRA</sequence>
<accession>A0A0F9WY49</accession>
<dbReference type="AlphaFoldDB" id="A0A0F9WY49"/>
<dbReference type="Proteomes" id="UP000034112">
    <property type="component" value="Unassembled WGS sequence"/>
</dbReference>
<proteinExistence type="predicted"/>
<dbReference type="EMBL" id="JOKZ01000575">
    <property type="protein sequence ID" value="KKO97389.1"/>
    <property type="molecule type" value="Genomic_DNA"/>
</dbReference>
<comment type="caution">
    <text evidence="1">The sequence shown here is derived from an EMBL/GenBank/DDBJ whole genome shotgun (WGS) entry which is preliminary data.</text>
</comment>
<reference evidence="2" key="1">
    <citation type="journal article" date="2015" name="Genome Announc.">
        <title>Draft whole-genome sequence of the biocontrol agent Trichoderma harzianum T6776.</title>
        <authorList>
            <person name="Baroncelli R."/>
            <person name="Piaggeschi G."/>
            <person name="Fiorini L."/>
            <person name="Bertolini E."/>
            <person name="Zapparata A."/>
            <person name="Pe M.E."/>
            <person name="Sarrocco S."/>
            <person name="Vannacci G."/>
        </authorList>
    </citation>
    <scope>NUCLEOTIDE SEQUENCE [LARGE SCALE GENOMIC DNA]</scope>
    <source>
        <strain evidence="2">T6776</strain>
    </source>
</reference>
<organism evidence="1 2">
    <name type="scientific">Trichoderma harzianum</name>
    <name type="common">Hypocrea lixii</name>
    <dbReference type="NCBI Taxonomy" id="5544"/>
    <lineage>
        <taxon>Eukaryota</taxon>
        <taxon>Fungi</taxon>
        <taxon>Dikarya</taxon>
        <taxon>Ascomycota</taxon>
        <taxon>Pezizomycotina</taxon>
        <taxon>Sordariomycetes</taxon>
        <taxon>Hypocreomycetidae</taxon>
        <taxon>Hypocreales</taxon>
        <taxon>Hypocreaceae</taxon>
        <taxon>Trichoderma</taxon>
    </lineage>
</organism>
<protein>
    <submittedName>
        <fullName evidence="1">Uncharacterized protein</fullName>
    </submittedName>
</protein>
<gene>
    <name evidence="1" type="ORF">THAR02_10504</name>
</gene>
<name>A0A0F9WY49_TRIHA</name>
<dbReference type="OrthoDB" id="5144262at2759"/>